<comment type="function">
    <text evidence="18">Plays a role in viral genome replication by driving entry of quiescent cells into the cell cycle. Stimulation of progression from G1 to S phase allows the virus to efficiently use the cellular DNA replicating machinery to achieve viral genome replication. E7 protein has both transforming and trans-activating activities. Induces the disassembly of the E2F1 transcription factor from RB1, with subsequent transcriptional activation of E2F1-regulated S-phase genes. Interferes with host histone deacetylation mediated by HDAC1 and HDAC2, leading to transcription activation. Plays also a role in the inhibition of both antiviral and antiproliferative functions of host interferon alpha. Interaction with host TMEM173/STING impairs the ability of TMEM173/STING to sense cytosolic DNA and promote the production of type I interferon (IFN-alpha and IFN-beta).</text>
</comment>
<keyword evidence="5 18" id="KW-1090">Inhibition of host innate immune response by virus</keyword>
<evidence type="ECO:0000256" key="6">
    <source>
        <dbReference type="ARBA" id="ARBA00022723"/>
    </source>
</evidence>
<keyword evidence="1 18" id="KW-1121">Modulation of host cell cycle by virus</keyword>
<reference evidence="20" key="1">
    <citation type="journal article" date="2018" name="Nat. Med.">
        <title>Expanded skin virome in DOCK8-deficient patients.</title>
        <authorList>
            <consortium name="NISC Comparative Sequencing Program"/>
            <person name="Tirosh O."/>
            <person name="Conlan S."/>
            <person name="Deming C."/>
            <person name="Lee-Lin S.Q."/>
            <person name="Huang X."/>
            <person name="Su H.C."/>
            <person name="Freeman A.F."/>
            <person name="Segre J.A."/>
            <person name="Kong H.H."/>
        </authorList>
    </citation>
    <scope>NUCLEOTIDE SEQUENCE</scope>
    <source>
        <strain evidence="20">HPV-mSK_167</strain>
    </source>
</reference>
<accession>A0A385PMG0</accession>
<feature type="zinc finger region" evidence="18">
    <location>
        <begin position="51"/>
        <end position="87"/>
    </location>
</feature>
<evidence type="ECO:0000256" key="16">
    <source>
        <dbReference type="ARBA" id="ARBA00023280"/>
    </source>
</evidence>
<proteinExistence type="inferred from homology"/>
<comment type="caution">
    <text evidence="18">Lacks conserved residue(s) required for the propagation of feature annotation.</text>
</comment>
<organism evidence="20">
    <name type="scientific">Human papillomavirus</name>
    <dbReference type="NCBI Taxonomy" id="10566"/>
    <lineage>
        <taxon>Viruses</taxon>
        <taxon>Monodnaviria</taxon>
        <taxon>Shotokuvirae</taxon>
        <taxon>Cossaviricota</taxon>
        <taxon>Papovaviricetes</taxon>
        <taxon>Zurhausenvirales</taxon>
        <taxon>Papillomaviridae</taxon>
    </lineage>
</organism>
<protein>
    <recommendedName>
        <fullName evidence="18 19">Protein E7</fullName>
    </recommendedName>
</protein>
<dbReference type="GO" id="GO:0003700">
    <property type="term" value="F:DNA-binding transcription factor activity"/>
    <property type="evidence" value="ECO:0007669"/>
    <property type="project" value="UniProtKB-UniRule"/>
</dbReference>
<evidence type="ECO:0000256" key="18">
    <source>
        <dbReference type="HAMAP-Rule" id="MF_04004"/>
    </source>
</evidence>
<feature type="short sequence motif" description="Nuclear export signal" evidence="18">
    <location>
        <begin position="69"/>
        <end position="77"/>
    </location>
</feature>
<gene>
    <name evidence="18" type="primary">E7</name>
</gene>
<keyword evidence="11 18" id="KW-0238">DNA-binding</keyword>
<evidence type="ECO:0000256" key="4">
    <source>
        <dbReference type="ARBA" id="ARBA00022581"/>
    </source>
</evidence>
<dbReference type="GO" id="GO:0008270">
    <property type="term" value="F:zinc ion binding"/>
    <property type="evidence" value="ECO:0007669"/>
    <property type="project" value="UniProtKB-KW"/>
</dbReference>
<evidence type="ECO:0000256" key="14">
    <source>
        <dbReference type="ARBA" id="ARBA00023200"/>
    </source>
</evidence>
<feature type="short sequence motif" description="LXCXE motif; interaction with host RB1 and TMEM173/STING" evidence="18">
    <location>
        <begin position="25"/>
        <end position="29"/>
    </location>
</feature>
<evidence type="ECO:0000256" key="10">
    <source>
        <dbReference type="ARBA" id="ARBA00023015"/>
    </source>
</evidence>
<evidence type="ECO:0000256" key="15">
    <source>
        <dbReference type="ARBA" id="ARBA00023258"/>
    </source>
</evidence>
<comment type="subunit">
    <text evidence="18">Homodimer. Homooligomer. Interacts with host RB1; this interaction induces dissociation of RB1-E2F1 complex thereby disrupting RB1 activity. Interacts with host EP300; this interaction represses EP300 transcriptional activity. Interacts with protein E2; this interaction inhibits E7 oncogenic activity. Interacts with host TMEM173/STING; this interaction impairs the ability of TMEM173/STING to sense cytosolic DNA and promote the production of type I interferon (IFN-alpha and IFN-beta).</text>
</comment>
<dbReference type="GO" id="GO:0030430">
    <property type="term" value="C:host cell cytoplasm"/>
    <property type="evidence" value="ECO:0007669"/>
    <property type="project" value="UniProtKB-SubCell"/>
</dbReference>
<keyword evidence="12 18" id="KW-0010">Activator</keyword>
<dbReference type="EMBL" id="MH777309">
    <property type="protein sequence ID" value="AYA94313.1"/>
    <property type="molecule type" value="Genomic_DNA"/>
</dbReference>
<sequence length="99" mass="11214">MMGHKPTMQDISLENIEELVLPSALLCEESLSPDDIPEEEPLSPYRVDSYCYSCNCGVRLFVVATLGNIHLFQDLLLGDFSILCPRCSRDQVHYGKHQQ</sequence>
<dbReference type="GO" id="GO:0052170">
    <property type="term" value="P:symbiont-mediated suppression of host innate immune response"/>
    <property type="evidence" value="ECO:0007669"/>
    <property type="project" value="UniProtKB-KW"/>
</dbReference>
<dbReference type="GO" id="GO:0042025">
    <property type="term" value="C:host cell nucleus"/>
    <property type="evidence" value="ECO:0007669"/>
    <property type="project" value="UniProtKB-SubCell"/>
</dbReference>
<dbReference type="HAMAP" id="MF_04004">
    <property type="entry name" value="PPV_E7"/>
    <property type="match status" value="1"/>
</dbReference>
<evidence type="ECO:0000256" key="17">
    <source>
        <dbReference type="ARBA" id="ARBA00023309"/>
    </source>
</evidence>
<evidence type="ECO:0000256" key="19">
    <source>
        <dbReference type="PIRNR" id="PIRNR003407"/>
    </source>
</evidence>
<evidence type="ECO:0000256" key="12">
    <source>
        <dbReference type="ARBA" id="ARBA00023159"/>
    </source>
</evidence>
<evidence type="ECO:0000256" key="8">
    <source>
        <dbReference type="ARBA" id="ARBA00022830"/>
    </source>
</evidence>
<dbReference type="Gene3D" id="3.30.160.330">
    <property type="match status" value="1"/>
</dbReference>
<dbReference type="Pfam" id="PF00527">
    <property type="entry name" value="E7"/>
    <property type="match status" value="1"/>
</dbReference>
<keyword evidence="16 18" id="KW-0899">Viral immunoevasion</keyword>
<dbReference type="GO" id="GO:0006351">
    <property type="term" value="P:DNA-templated transcription"/>
    <property type="evidence" value="ECO:0007669"/>
    <property type="project" value="UniProtKB-UniRule"/>
</dbReference>
<dbReference type="GO" id="GO:0019904">
    <property type="term" value="F:protein domain specific binding"/>
    <property type="evidence" value="ECO:0007669"/>
    <property type="project" value="UniProtKB-UniRule"/>
</dbReference>
<dbReference type="GO" id="GO:0039645">
    <property type="term" value="P:symbiont-mediated perturbation of host cell cycle G1/S transition checkpoint"/>
    <property type="evidence" value="ECO:0007669"/>
    <property type="project" value="UniProtKB-UniRule"/>
</dbReference>
<evidence type="ECO:0000256" key="9">
    <source>
        <dbReference type="ARBA" id="ARBA00022833"/>
    </source>
</evidence>
<keyword evidence="14 18" id="KW-1035">Host cytoplasm</keyword>
<comment type="PTM">
    <text evidence="18">Highly phosphorylated.</text>
</comment>
<keyword evidence="4 18" id="KW-0945">Host-virus interaction</keyword>
<evidence type="ECO:0000256" key="5">
    <source>
        <dbReference type="ARBA" id="ARBA00022632"/>
    </source>
</evidence>
<keyword evidence="9 18" id="KW-0862">Zinc</keyword>
<comment type="domain">
    <text evidence="18">The E7 terminal domain is an intrinsically disordered domain, whose flexibility and conformational transitions confer target adaptability to the oncoprotein. It allows adaptation to a variety of protein targets and exposes the PEST degradation sequence that regulates its turnover in the cell.</text>
</comment>
<evidence type="ECO:0000256" key="3">
    <source>
        <dbReference type="ARBA" id="ARBA00022562"/>
    </source>
</evidence>
<dbReference type="GO" id="GO:0003677">
    <property type="term" value="F:DNA binding"/>
    <property type="evidence" value="ECO:0007669"/>
    <property type="project" value="UniProtKB-UniRule"/>
</dbReference>
<comment type="similarity">
    <text evidence="18 19">Belongs to the papillomaviridae E7 protein family.</text>
</comment>
<keyword evidence="8 18" id="KW-1114">Inhibition of host interferon signaling pathway by virus</keyword>
<dbReference type="PIRSF" id="PIRSF003407">
    <property type="entry name" value="Papvi_E7"/>
    <property type="match status" value="1"/>
</dbReference>
<evidence type="ECO:0000256" key="2">
    <source>
        <dbReference type="ARBA" id="ARBA00022518"/>
    </source>
</evidence>
<keyword evidence="10 18" id="KW-0805">Transcription regulation</keyword>
<name>A0A385PMG0_9PAPI</name>
<dbReference type="InterPro" id="IPR000148">
    <property type="entry name" value="Papilloma_E7"/>
</dbReference>
<evidence type="ECO:0000256" key="13">
    <source>
        <dbReference type="ARBA" id="ARBA00023163"/>
    </source>
</evidence>
<evidence type="ECO:0000313" key="20">
    <source>
        <dbReference type="EMBL" id="AYA94313.1"/>
    </source>
</evidence>
<keyword evidence="17 18" id="KW-1078">G1/S host cell cycle checkpoint dysregulation by virus</keyword>
<dbReference type="SUPFAM" id="SSF161234">
    <property type="entry name" value="E7 C-terminal domain-like"/>
    <property type="match status" value="1"/>
</dbReference>
<evidence type="ECO:0000256" key="11">
    <source>
        <dbReference type="ARBA" id="ARBA00023125"/>
    </source>
</evidence>
<evidence type="ECO:0000256" key="7">
    <source>
        <dbReference type="ARBA" id="ARBA00022771"/>
    </source>
</evidence>
<keyword evidence="15" id="KW-0922">Interferon antiviral system evasion</keyword>
<keyword evidence="13 18" id="KW-0804">Transcription</keyword>
<evidence type="ECO:0000256" key="1">
    <source>
        <dbReference type="ARBA" id="ARBA00022504"/>
    </source>
</evidence>
<keyword evidence="7 18" id="KW-0863">Zinc-finger</keyword>
<keyword evidence="3 18" id="KW-1048">Host nucleus</keyword>
<keyword evidence="2 18" id="KW-0244">Early protein</keyword>
<comment type="function">
    <text evidence="19">E7 protein has both transforming and trans-activating activities.</text>
</comment>
<keyword evidence="6 18" id="KW-0479">Metal-binding</keyword>
<dbReference type="GO" id="GO:0039502">
    <property type="term" value="P:symbiont-mediated suppression of host type I interferon-mediated signaling pathway"/>
    <property type="evidence" value="ECO:0007669"/>
    <property type="project" value="UniProtKB-UniRule"/>
</dbReference>
<comment type="subcellular location">
    <subcellularLocation>
        <location evidence="18">Host cytoplasm</location>
    </subcellularLocation>
    <subcellularLocation>
        <location evidence="18">Host nucleus</location>
    </subcellularLocation>
    <text evidence="18">Predominantly found in the host nucleus.</text>
</comment>